<dbReference type="Pfam" id="PF17917">
    <property type="entry name" value="RT_RNaseH"/>
    <property type="match status" value="1"/>
</dbReference>
<evidence type="ECO:0000313" key="8">
    <source>
        <dbReference type="EMBL" id="PIK36840.1"/>
    </source>
</evidence>
<keyword evidence="9" id="KW-1185">Reference proteome</keyword>
<dbReference type="AlphaFoldDB" id="A0A2G8JM78"/>
<proteinExistence type="predicted"/>
<evidence type="ECO:0000313" key="9">
    <source>
        <dbReference type="Proteomes" id="UP000230750"/>
    </source>
</evidence>
<dbReference type="PANTHER" id="PTHR37984">
    <property type="entry name" value="PROTEIN CBG26694"/>
    <property type="match status" value="1"/>
</dbReference>
<dbReference type="InterPro" id="IPR001584">
    <property type="entry name" value="Integrase_cat-core"/>
</dbReference>
<name>A0A2G8JM78_STIJA</name>
<dbReference type="InterPro" id="IPR036397">
    <property type="entry name" value="RNaseH_sf"/>
</dbReference>
<dbReference type="PANTHER" id="PTHR37984:SF15">
    <property type="entry name" value="INTEGRASE CATALYTIC DOMAIN-CONTAINING PROTEIN"/>
    <property type="match status" value="1"/>
</dbReference>
<dbReference type="GO" id="GO:0004519">
    <property type="term" value="F:endonuclease activity"/>
    <property type="evidence" value="ECO:0007669"/>
    <property type="project" value="UniProtKB-KW"/>
</dbReference>
<dbReference type="InterPro" id="IPR012337">
    <property type="entry name" value="RNaseH-like_sf"/>
</dbReference>
<evidence type="ECO:0000256" key="2">
    <source>
        <dbReference type="ARBA" id="ARBA00022695"/>
    </source>
</evidence>
<dbReference type="EMBL" id="MRZV01001608">
    <property type="protein sequence ID" value="PIK36840.1"/>
    <property type="molecule type" value="Genomic_DNA"/>
</dbReference>
<dbReference type="Pfam" id="PF00665">
    <property type="entry name" value="rve"/>
    <property type="match status" value="1"/>
</dbReference>
<dbReference type="InterPro" id="IPR041373">
    <property type="entry name" value="RT_RNaseH"/>
</dbReference>
<comment type="caution">
    <text evidence="8">The sequence shown here is derived from an EMBL/GenBank/DDBJ whole genome shotgun (WGS) entry which is preliminary data.</text>
</comment>
<dbReference type="InterPro" id="IPR041588">
    <property type="entry name" value="Integrase_H2C2"/>
</dbReference>
<evidence type="ECO:0000256" key="4">
    <source>
        <dbReference type="ARBA" id="ARBA00022759"/>
    </source>
</evidence>
<reference evidence="8 9" key="1">
    <citation type="journal article" date="2017" name="PLoS Biol.">
        <title>The sea cucumber genome provides insights into morphological evolution and visceral regeneration.</title>
        <authorList>
            <person name="Zhang X."/>
            <person name="Sun L."/>
            <person name="Yuan J."/>
            <person name="Sun Y."/>
            <person name="Gao Y."/>
            <person name="Zhang L."/>
            <person name="Li S."/>
            <person name="Dai H."/>
            <person name="Hamel J.F."/>
            <person name="Liu C."/>
            <person name="Yu Y."/>
            <person name="Liu S."/>
            <person name="Lin W."/>
            <person name="Guo K."/>
            <person name="Jin S."/>
            <person name="Xu P."/>
            <person name="Storey K.B."/>
            <person name="Huan P."/>
            <person name="Zhang T."/>
            <person name="Zhou Y."/>
            <person name="Zhang J."/>
            <person name="Lin C."/>
            <person name="Li X."/>
            <person name="Xing L."/>
            <person name="Huo D."/>
            <person name="Sun M."/>
            <person name="Wang L."/>
            <person name="Mercier A."/>
            <person name="Li F."/>
            <person name="Yang H."/>
            <person name="Xiang J."/>
        </authorList>
    </citation>
    <scope>NUCLEOTIDE SEQUENCE [LARGE SCALE GENOMIC DNA]</scope>
    <source>
        <strain evidence="8">Shaxun</strain>
        <tissue evidence="8">Muscle</tissue>
    </source>
</reference>
<sequence>MQVEGSSLMKRIWKLQQHEVGTLALKWAITEKFRDLLIGAEFVVWTDNNPLSYLQTSTKLGATETRWMAELSPFRFKVKYRSGKSNQNADSLSRKTQHGTEPQTVRFEQILAKRLEKAPRQTSLIPPELVQKVYDNTDQVWLREIGCKSANTRPSSTSTFPSFNQIELIRLQQSDPIFKRVWHFWNKGTEPEHHTLKQETPLVRRVARDWKKLHEANGLLYRQVILAGHETLQLCLPQALKETVLESLHDKVGHQSPEKTIQLVQKRCFWPGMVADITDHCQKCQRCSLAKAGKRVRTKMGTLTAKKPLEVLAMDFTMLEKSSSGYENVLVLTDIFTKFTQAIPTKDQRAETVAKVLVKEWFVKFGVPLRLHSDQGRNFESSVIRHLCQLYGIHKSRTTPYHPEGNAQCERFNRTLHDRLRTLSADNKRSWPSHLPELIYAYNATPHSTTGYAPHYLFFGREPTLPLIIYWA</sequence>
<dbReference type="FunFam" id="3.30.420.10:FF:000032">
    <property type="entry name" value="Retrovirus-related Pol polyprotein from transposon 297-like Protein"/>
    <property type="match status" value="1"/>
</dbReference>
<dbReference type="SUPFAM" id="SSF53098">
    <property type="entry name" value="Ribonuclease H-like"/>
    <property type="match status" value="1"/>
</dbReference>
<evidence type="ECO:0000256" key="1">
    <source>
        <dbReference type="ARBA" id="ARBA00022679"/>
    </source>
</evidence>
<evidence type="ECO:0000256" key="6">
    <source>
        <dbReference type="ARBA" id="ARBA00022918"/>
    </source>
</evidence>
<protein>
    <submittedName>
        <fullName evidence="8">Pol polyprotein</fullName>
    </submittedName>
</protein>
<dbReference type="Gene3D" id="3.30.420.10">
    <property type="entry name" value="Ribonuclease H-like superfamily/Ribonuclease H"/>
    <property type="match status" value="1"/>
</dbReference>
<organism evidence="8 9">
    <name type="scientific">Stichopus japonicus</name>
    <name type="common">Sea cucumber</name>
    <dbReference type="NCBI Taxonomy" id="307972"/>
    <lineage>
        <taxon>Eukaryota</taxon>
        <taxon>Metazoa</taxon>
        <taxon>Echinodermata</taxon>
        <taxon>Eleutherozoa</taxon>
        <taxon>Echinozoa</taxon>
        <taxon>Holothuroidea</taxon>
        <taxon>Aspidochirotacea</taxon>
        <taxon>Aspidochirotida</taxon>
        <taxon>Stichopodidae</taxon>
        <taxon>Apostichopus</taxon>
    </lineage>
</organism>
<dbReference type="OrthoDB" id="4369127at2759"/>
<gene>
    <name evidence="8" type="ORF">BSL78_26330</name>
</gene>
<evidence type="ECO:0000256" key="5">
    <source>
        <dbReference type="ARBA" id="ARBA00022801"/>
    </source>
</evidence>
<evidence type="ECO:0000259" key="7">
    <source>
        <dbReference type="PROSITE" id="PS50994"/>
    </source>
</evidence>
<dbReference type="Proteomes" id="UP000230750">
    <property type="component" value="Unassembled WGS sequence"/>
</dbReference>
<dbReference type="InterPro" id="IPR043502">
    <property type="entry name" value="DNA/RNA_pol_sf"/>
</dbReference>
<keyword evidence="2" id="KW-0548">Nucleotidyltransferase</keyword>
<keyword evidence="4" id="KW-0255">Endonuclease</keyword>
<dbReference type="GO" id="GO:0003676">
    <property type="term" value="F:nucleic acid binding"/>
    <property type="evidence" value="ECO:0007669"/>
    <property type="project" value="InterPro"/>
</dbReference>
<accession>A0A2G8JM78</accession>
<feature type="domain" description="Integrase catalytic" evidence="7">
    <location>
        <begin position="304"/>
        <end position="462"/>
    </location>
</feature>
<keyword evidence="3" id="KW-0540">Nuclease</keyword>
<dbReference type="Gene3D" id="1.10.340.70">
    <property type="match status" value="1"/>
</dbReference>
<dbReference type="Pfam" id="PF17921">
    <property type="entry name" value="Integrase_H2C2"/>
    <property type="match status" value="1"/>
</dbReference>
<dbReference type="SUPFAM" id="SSF56672">
    <property type="entry name" value="DNA/RNA polymerases"/>
    <property type="match status" value="1"/>
</dbReference>
<keyword evidence="1" id="KW-0808">Transferase</keyword>
<keyword evidence="5" id="KW-0378">Hydrolase</keyword>
<dbReference type="GO" id="GO:0003964">
    <property type="term" value="F:RNA-directed DNA polymerase activity"/>
    <property type="evidence" value="ECO:0007669"/>
    <property type="project" value="UniProtKB-KW"/>
</dbReference>
<keyword evidence="6" id="KW-0695">RNA-directed DNA polymerase</keyword>
<dbReference type="InterPro" id="IPR050951">
    <property type="entry name" value="Retrovirus_Pol_polyprotein"/>
</dbReference>
<dbReference type="FunFam" id="1.10.340.70:FF:000001">
    <property type="entry name" value="Retrovirus-related Pol polyprotein from transposon gypsy-like Protein"/>
    <property type="match status" value="1"/>
</dbReference>
<dbReference type="GO" id="GO:0016787">
    <property type="term" value="F:hydrolase activity"/>
    <property type="evidence" value="ECO:0007669"/>
    <property type="project" value="UniProtKB-KW"/>
</dbReference>
<dbReference type="GO" id="GO:0015074">
    <property type="term" value="P:DNA integration"/>
    <property type="evidence" value="ECO:0007669"/>
    <property type="project" value="InterPro"/>
</dbReference>
<dbReference type="PROSITE" id="PS50994">
    <property type="entry name" value="INTEGRASE"/>
    <property type="match status" value="1"/>
</dbReference>
<evidence type="ECO:0000256" key="3">
    <source>
        <dbReference type="ARBA" id="ARBA00022722"/>
    </source>
</evidence>